<dbReference type="PROSITE" id="PS50835">
    <property type="entry name" value="IG_LIKE"/>
    <property type="match status" value="1"/>
</dbReference>
<dbReference type="Proteomes" id="UP001152320">
    <property type="component" value="Chromosome 12"/>
</dbReference>
<gene>
    <name evidence="4" type="ORF">HOLleu_26272</name>
</gene>
<evidence type="ECO:0000313" key="5">
    <source>
        <dbReference type="Proteomes" id="UP001152320"/>
    </source>
</evidence>
<dbReference type="EMBL" id="JAIZAY010000012">
    <property type="protein sequence ID" value="KAJ8032681.1"/>
    <property type="molecule type" value="Genomic_DNA"/>
</dbReference>
<sequence length="329" mass="37067">MAVKAWLIFITTGLCLSKNLLLLFFLLMAVLCASKQCPTENIPMGSFNGFCRAEPGGTLCFVCPVNKSASYMVWSRNGEVVYRRGHQVREGNFKWNDCHSTLKSLEVFNIGIDQQHEEYTCSSNQTTNVTSKFTVEIEAQTALHIHEIEKGSFGDNTFVKTHSEINLKCVLEKAFGDVTFTWAINGTGNGIYEQVYYYEDKLNGTYISKIRYRTNGGSDNVTCRSSGPYIRDATASWLLKASTPEKDAKESPKSIIIVTALLVVFGVLIALYYFKKNRKYRFLHQAKSSCIKKNTLSVNTAAIPFTLNGKICLRYGFRLKFTLVQVEVF</sequence>
<evidence type="ECO:0000256" key="1">
    <source>
        <dbReference type="SAM" id="Phobius"/>
    </source>
</evidence>
<keyword evidence="1" id="KW-1133">Transmembrane helix</keyword>
<keyword evidence="1" id="KW-0812">Transmembrane</keyword>
<keyword evidence="2" id="KW-0732">Signal</keyword>
<dbReference type="InterPro" id="IPR036179">
    <property type="entry name" value="Ig-like_dom_sf"/>
</dbReference>
<feature type="domain" description="Ig-like" evidence="3">
    <location>
        <begin position="38"/>
        <end position="136"/>
    </location>
</feature>
<dbReference type="AlphaFoldDB" id="A0A9Q1BTS5"/>
<protein>
    <recommendedName>
        <fullName evidence="3">Ig-like domain-containing protein</fullName>
    </recommendedName>
</protein>
<feature type="signal peptide" evidence="2">
    <location>
        <begin position="1"/>
        <end position="34"/>
    </location>
</feature>
<accession>A0A9Q1BTS5</accession>
<dbReference type="InterPro" id="IPR007110">
    <property type="entry name" value="Ig-like_dom"/>
</dbReference>
<keyword evidence="5" id="KW-1185">Reference proteome</keyword>
<reference evidence="4" key="1">
    <citation type="submission" date="2021-10" db="EMBL/GenBank/DDBJ databases">
        <title>Tropical sea cucumber genome reveals ecological adaptation and Cuvierian tubules defense mechanism.</title>
        <authorList>
            <person name="Chen T."/>
        </authorList>
    </citation>
    <scope>NUCLEOTIDE SEQUENCE</scope>
    <source>
        <strain evidence="4">Nanhai2018</strain>
        <tissue evidence="4">Muscle</tissue>
    </source>
</reference>
<evidence type="ECO:0000313" key="4">
    <source>
        <dbReference type="EMBL" id="KAJ8032681.1"/>
    </source>
</evidence>
<comment type="caution">
    <text evidence="4">The sequence shown here is derived from an EMBL/GenBank/DDBJ whole genome shotgun (WGS) entry which is preliminary data.</text>
</comment>
<evidence type="ECO:0000259" key="3">
    <source>
        <dbReference type="PROSITE" id="PS50835"/>
    </source>
</evidence>
<keyword evidence="1" id="KW-0472">Membrane</keyword>
<feature type="transmembrane region" description="Helical" evidence="1">
    <location>
        <begin position="255"/>
        <end position="274"/>
    </location>
</feature>
<name>A0A9Q1BTS5_HOLLE</name>
<organism evidence="4 5">
    <name type="scientific">Holothuria leucospilota</name>
    <name type="common">Black long sea cucumber</name>
    <name type="synonym">Mertensiothuria leucospilota</name>
    <dbReference type="NCBI Taxonomy" id="206669"/>
    <lineage>
        <taxon>Eukaryota</taxon>
        <taxon>Metazoa</taxon>
        <taxon>Echinodermata</taxon>
        <taxon>Eleutherozoa</taxon>
        <taxon>Echinozoa</taxon>
        <taxon>Holothuroidea</taxon>
        <taxon>Aspidochirotacea</taxon>
        <taxon>Aspidochirotida</taxon>
        <taxon>Holothuriidae</taxon>
        <taxon>Holothuria</taxon>
    </lineage>
</organism>
<dbReference type="SUPFAM" id="SSF48726">
    <property type="entry name" value="Immunoglobulin"/>
    <property type="match status" value="1"/>
</dbReference>
<evidence type="ECO:0000256" key="2">
    <source>
        <dbReference type="SAM" id="SignalP"/>
    </source>
</evidence>
<proteinExistence type="predicted"/>
<feature type="chain" id="PRO_5040307538" description="Ig-like domain-containing protein" evidence="2">
    <location>
        <begin position="35"/>
        <end position="329"/>
    </location>
</feature>